<keyword evidence="18" id="KW-1185">Reference proteome</keyword>
<dbReference type="InterPro" id="IPR027417">
    <property type="entry name" value="P-loop_NTPase"/>
</dbReference>
<feature type="domain" description="Helicase C-terminal" evidence="15">
    <location>
        <begin position="424"/>
        <end position="571"/>
    </location>
</feature>
<accession>A0A0G4IK40</accession>
<keyword evidence="9 12" id="KW-0067">ATP-binding</keyword>
<evidence type="ECO:0000256" key="13">
    <source>
        <dbReference type="SAM" id="MobiDB-lite"/>
    </source>
</evidence>
<evidence type="ECO:0000256" key="10">
    <source>
        <dbReference type="ARBA" id="ARBA00023242"/>
    </source>
</evidence>
<organism evidence="16 18">
    <name type="scientific">Plasmodiophora brassicae</name>
    <name type="common">Clubroot disease agent</name>
    <dbReference type="NCBI Taxonomy" id="37360"/>
    <lineage>
        <taxon>Eukaryota</taxon>
        <taxon>Sar</taxon>
        <taxon>Rhizaria</taxon>
        <taxon>Endomyxa</taxon>
        <taxon>Phytomyxea</taxon>
        <taxon>Plasmodiophorida</taxon>
        <taxon>Plasmodiophoridae</taxon>
        <taxon>Plasmodiophora</taxon>
    </lineage>
</organism>
<sequence>MPGCADTQATKRPQPADNDEPELRRKKKKSKVSRDHYPADTDDVKTASDHAVNAEVVKKRKKAKQGVVQERAVEAGKLRESTSPAPKERESKSSKNKTKKSKSSDRSNGDRISEPRPADEPSPKEQSKASKKKSKSKERSNATDKPMTNNKPASSMTSAEAESFREKHAITVNEESEGSSTFLPFGKFSDTALPDTLLSCTSSFSAPSPIQAQCWPILLAGRDCIGIAETGSGKTLGFTIPALGHVLSQDPLGSKLPNRGPIVLVLAPTRELAMQSAQVCIDAGKPCNLKTVCVFGGGDKREQADTLRAGCHVIVATPGRLLGYIRENVVSLKRVSFLILDEADRMLDLGFEPDIRAIVNLIGVEATRRQTVMFSATWPTEIQALAREFLRDPVRVTIGSDELNANSNVQQIVEVVEPMSRDHRLDALLKSYHASATNRVIVFVLYKKEAIRVEAMLRRKGWSCTALHGDKSQADRTRSLADFRSGRIPLLIATDVAARGLDIPKVEYVINYSFPLTIEDYIHRIGRTGRAGNKGVAHTLFTVADKSHAGELINVLNEAGAEVPAALMNFGAGIKRKEHALYGAHYRRPTDKPMGASKHVKF</sequence>
<dbReference type="PROSITE" id="PS00039">
    <property type="entry name" value="DEAD_ATP_HELICASE"/>
    <property type="match status" value="1"/>
</dbReference>
<evidence type="ECO:0000256" key="12">
    <source>
        <dbReference type="RuleBase" id="RU000492"/>
    </source>
</evidence>
<dbReference type="OrthoDB" id="196131at2759"/>
<evidence type="ECO:0000313" key="16">
    <source>
        <dbReference type="EMBL" id="CEO95482.1"/>
    </source>
</evidence>
<evidence type="ECO:0000313" key="18">
    <source>
        <dbReference type="Proteomes" id="UP000039324"/>
    </source>
</evidence>
<dbReference type="SMART" id="SM00487">
    <property type="entry name" value="DEXDc"/>
    <property type="match status" value="1"/>
</dbReference>
<dbReference type="Proteomes" id="UP000290189">
    <property type="component" value="Unassembled WGS sequence"/>
</dbReference>
<evidence type="ECO:0000256" key="3">
    <source>
        <dbReference type="ARBA" id="ARBA00012552"/>
    </source>
</evidence>
<dbReference type="InterPro" id="IPR014001">
    <property type="entry name" value="Helicase_ATP-bd"/>
</dbReference>
<geneLocation type="mitochondrion" evidence="17"/>
<dbReference type="Gene3D" id="3.40.50.300">
    <property type="entry name" value="P-loop containing nucleotide triphosphate hydrolases"/>
    <property type="match status" value="2"/>
</dbReference>
<evidence type="ECO:0000256" key="8">
    <source>
        <dbReference type="ARBA" id="ARBA00022806"/>
    </source>
</evidence>
<evidence type="ECO:0000256" key="5">
    <source>
        <dbReference type="ARBA" id="ARBA00022552"/>
    </source>
</evidence>
<evidence type="ECO:0000256" key="11">
    <source>
        <dbReference type="ARBA" id="ARBA00037449"/>
    </source>
</evidence>
<name>A0A0G4IK40_PLABS</name>
<evidence type="ECO:0000256" key="4">
    <source>
        <dbReference type="ARBA" id="ARBA00022517"/>
    </source>
</evidence>
<evidence type="ECO:0000259" key="15">
    <source>
        <dbReference type="PROSITE" id="PS51194"/>
    </source>
</evidence>
<dbReference type="InterPro" id="IPR000629">
    <property type="entry name" value="RNA-helicase_DEAD-box_CS"/>
</dbReference>
<dbReference type="SMART" id="SM00490">
    <property type="entry name" value="HELICc"/>
    <property type="match status" value="1"/>
</dbReference>
<dbReference type="EMBL" id="CDSF01000024">
    <property type="protein sequence ID" value="CEO95482.1"/>
    <property type="molecule type" value="Genomic_DNA"/>
</dbReference>
<comment type="subcellular location">
    <subcellularLocation>
        <location evidence="1">Nucleus</location>
        <location evidence="1">Nucleolus</location>
    </subcellularLocation>
</comment>
<dbReference type="InterPro" id="IPR001650">
    <property type="entry name" value="Helicase_C-like"/>
</dbReference>
<gene>
    <name evidence="16" type="ORF">PBRA_004208</name>
    <name evidence="17" type="ORF">PLBR_LOCUS7574</name>
</gene>
<dbReference type="GO" id="GO:0003676">
    <property type="term" value="F:nucleic acid binding"/>
    <property type="evidence" value="ECO:0007669"/>
    <property type="project" value="InterPro"/>
</dbReference>
<dbReference type="STRING" id="37360.A0A0G4IK40"/>
<evidence type="ECO:0000256" key="1">
    <source>
        <dbReference type="ARBA" id="ARBA00004604"/>
    </source>
</evidence>
<protein>
    <recommendedName>
        <fullName evidence="3">RNA helicase</fullName>
        <ecNumber evidence="3">3.6.4.13</ecNumber>
    </recommendedName>
</protein>
<evidence type="ECO:0000256" key="7">
    <source>
        <dbReference type="ARBA" id="ARBA00022801"/>
    </source>
</evidence>
<keyword evidence="10" id="KW-0539">Nucleus</keyword>
<keyword evidence="5" id="KW-0698">rRNA processing</keyword>
<dbReference type="OMA" id="PIQSQMW"/>
<dbReference type="PANTHER" id="PTHR47958">
    <property type="entry name" value="ATP-DEPENDENT RNA HELICASE DBP3"/>
    <property type="match status" value="1"/>
</dbReference>
<dbReference type="GO" id="GO:0003724">
    <property type="term" value="F:RNA helicase activity"/>
    <property type="evidence" value="ECO:0007669"/>
    <property type="project" value="UniProtKB-EC"/>
</dbReference>
<proteinExistence type="inferred from homology"/>
<dbReference type="AlphaFoldDB" id="A0A0G4IK40"/>
<comment type="similarity">
    <text evidence="2">Belongs to the DEAD box helicase family. DDX5/DBP2 subfamily.</text>
</comment>
<dbReference type="CDD" id="cd18787">
    <property type="entry name" value="SF2_C_DEAD"/>
    <property type="match status" value="1"/>
</dbReference>
<reference evidence="17 19" key="2">
    <citation type="submission" date="2018-03" db="EMBL/GenBank/DDBJ databases">
        <authorList>
            <person name="Fogelqvist J."/>
        </authorList>
    </citation>
    <scope>NUCLEOTIDE SEQUENCE [LARGE SCALE GENOMIC DNA]</scope>
</reference>
<evidence type="ECO:0000313" key="17">
    <source>
        <dbReference type="EMBL" id="SPR00359.1"/>
    </source>
</evidence>
<feature type="domain" description="Helicase ATP-binding" evidence="14">
    <location>
        <begin position="215"/>
        <end position="396"/>
    </location>
</feature>
<feature type="compositionally biased region" description="Polar residues" evidence="13">
    <location>
        <begin position="146"/>
        <end position="160"/>
    </location>
</feature>
<dbReference type="EMBL" id="OVEO01000014">
    <property type="protein sequence ID" value="SPR00359.1"/>
    <property type="molecule type" value="Genomic_DNA"/>
</dbReference>
<dbReference type="SUPFAM" id="SSF52540">
    <property type="entry name" value="P-loop containing nucleoside triphosphate hydrolases"/>
    <property type="match status" value="1"/>
</dbReference>
<feature type="region of interest" description="Disordered" evidence="13">
    <location>
        <begin position="1"/>
        <end position="164"/>
    </location>
</feature>
<keyword evidence="17" id="KW-0496">Mitochondrion</keyword>
<dbReference type="InterPro" id="IPR044742">
    <property type="entry name" value="DEAD/DEAH_RhlB"/>
</dbReference>
<evidence type="ECO:0000256" key="9">
    <source>
        <dbReference type="ARBA" id="ARBA00022840"/>
    </source>
</evidence>
<evidence type="ECO:0000256" key="6">
    <source>
        <dbReference type="ARBA" id="ARBA00022741"/>
    </source>
</evidence>
<dbReference type="Pfam" id="PF00270">
    <property type="entry name" value="DEAD"/>
    <property type="match status" value="1"/>
</dbReference>
<dbReference type="FunFam" id="3.40.50.300:FF:000008">
    <property type="entry name" value="ATP-dependent RNA helicase RhlB"/>
    <property type="match status" value="1"/>
</dbReference>
<evidence type="ECO:0000256" key="2">
    <source>
        <dbReference type="ARBA" id="ARBA00009334"/>
    </source>
</evidence>
<dbReference type="GO" id="GO:0016787">
    <property type="term" value="F:hydrolase activity"/>
    <property type="evidence" value="ECO:0007669"/>
    <property type="project" value="UniProtKB-KW"/>
</dbReference>
<keyword evidence="4" id="KW-0690">Ribosome biogenesis</keyword>
<evidence type="ECO:0000259" key="14">
    <source>
        <dbReference type="PROSITE" id="PS51192"/>
    </source>
</evidence>
<dbReference type="PROSITE" id="PS51192">
    <property type="entry name" value="HELICASE_ATP_BIND_1"/>
    <property type="match status" value="1"/>
</dbReference>
<keyword evidence="7 12" id="KW-0378">Hydrolase</keyword>
<dbReference type="Proteomes" id="UP000039324">
    <property type="component" value="Unassembled WGS sequence"/>
</dbReference>
<feature type="compositionally biased region" description="Basic and acidic residues" evidence="13">
    <location>
        <begin position="71"/>
        <end position="93"/>
    </location>
</feature>
<dbReference type="PROSITE" id="PS51194">
    <property type="entry name" value="HELICASE_CTER"/>
    <property type="match status" value="1"/>
</dbReference>
<dbReference type="CDD" id="cd00268">
    <property type="entry name" value="DEADc"/>
    <property type="match status" value="1"/>
</dbReference>
<keyword evidence="6 12" id="KW-0547">Nucleotide-binding</keyword>
<evidence type="ECO:0000313" key="19">
    <source>
        <dbReference type="Proteomes" id="UP000290189"/>
    </source>
</evidence>
<dbReference type="EC" id="3.6.4.13" evidence="3"/>
<dbReference type="GO" id="GO:0005524">
    <property type="term" value="F:ATP binding"/>
    <property type="evidence" value="ECO:0007669"/>
    <property type="project" value="UniProtKB-KW"/>
</dbReference>
<dbReference type="Pfam" id="PF00271">
    <property type="entry name" value="Helicase_C"/>
    <property type="match status" value="1"/>
</dbReference>
<feature type="compositionally biased region" description="Basic and acidic residues" evidence="13">
    <location>
        <begin position="102"/>
        <end position="128"/>
    </location>
</feature>
<feature type="compositionally biased region" description="Basic and acidic residues" evidence="13">
    <location>
        <begin position="32"/>
        <end position="48"/>
    </location>
</feature>
<comment type="function">
    <text evidence="11">ATP-dependent RNA helicase required for 60S ribosomal subunit synthesis. Involved in efficient pre-rRNA processing, predominantly at site A3, which is necessary for the normal formation of 25S and 5.8S rRNAs.</text>
</comment>
<keyword evidence="8 12" id="KW-0347">Helicase</keyword>
<reference evidence="16 18" key="1">
    <citation type="submission" date="2015-02" db="EMBL/GenBank/DDBJ databases">
        <authorList>
            <person name="Chooi Y.-H."/>
        </authorList>
    </citation>
    <scope>NUCLEOTIDE SEQUENCE [LARGE SCALE GENOMIC DNA]</scope>
    <source>
        <strain evidence="16">E3</strain>
    </source>
</reference>
<dbReference type="InterPro" id="IPR011545">
    <property type="entry name" value="DEAD/DEAH_box_helicase_dom"/>
</dbReference>